<dbReference type="Gene3D" id="3.90.1170.50">
    <property type="entry name" value="Aldehyde oxidase/xanthine dehydrogenase, a/b hammerhead"/>
    <property type="match status" value="1"/>
</dbReference>
<dbReference type="InterPro" id="IPR052516">
    <property type="entry name" value="N-heterocyclic_Hydroxylase"/>
</dbReference>
<sequence>MKDDEGRGPPMTDAARESHEADGRQEVYAAHEADLRQEADTAHDARLDATRGASGHATPAAARDTHRDIPRDTLPDASRRRFLSAGALLVSFTLLPRPRAAFAQSPASTTTEAGTFTATAPNLPGSLKISPQLDAWIRVDPAGKVTVCTGKAELGTGIRTAFLQLAAEQLDIEPHAITLITADTGETPNEGYTAGSHSVADSGTAIFNAAAQVRALLLQSAAAQLRVDAATLTTQDGEIVAPDGRRLSYGDAVRGANLHQAARPGVLLKPPAQFQVVGRTLRRVDIPGKVTGGASYIQDMRPPGMLHARVVRPPAYGATLASVDTARIESLPGVVKVVHDGSYLAVVADDEWRAIVAMRELMDAAHWQAGPPLPDPATIHETLMKLPAREIGVADQRGSAAPAVRTLDARYSKPYMTHGSIGPSCALARWDNGSLTVWSHTQGVFPLREGIAEMLSLPKDNVRCIHVEGSGCYGHNSSDDVAADAALIARALPGRTIRVQLMREQEHLWEPFGPAMITHATASLDANGTIVDWRYELWSNTHNNRIDNAGRLLPAQLLAQPFTPAPPQPIPMPEGGGDRNSIPLYRLPNLYVQHHFLPDMPIRVSAMRSLGAHMNIFAIESLMDELALAAQADPVEFRLKHLDDPRARDVIQLAAQRFGWQKRVLQRVPHATPPLRAGAGGTSRGVGFAFAKYKNLMAYCAVAIEIAVDRDTGRVDIERVVAAIDCGQIVNPDGVRNQIEGGILQTTSWTLYEATAFDTRHITSYDWSTYPIMRFSSVPKRVDVHLIDRPGMPFLGVGEAAQGPAAAVLANAIADATGARIRDLPLAGARLKAALA</sequence>
<keyword evidence="4" id="KW-1185">Reference proteome</keyword>
<dbReference type="Proteomes" id="UP000494329">
    <property type="component" value="Unassembled WGS sequence"/>
</dbReference>
<dbReference type="EC" id="1.17.2.1" evidence="3"/>
<dbReference type="GO" id="GO:0016491">
    <property type="term" value="F:oxidoreductase activity"/>
    <property type="evidence" value="ECO:0007669"/>
    <property type="project" value="UniProtKB-KW"/>
</dbReference>
<reference evidence="3 4" key="1">
    <citation type="submission" date="2020-04" db="EMBL/GenBank/DDBJ databases">
        <authorList>
            <person name="De Canck E."/>
        </authorList>
    </citation>
    <scope>NUCLEOTIDE SEQUENCE [LARGE SCALE GENOMIC DNA]</scope>
    <source>
        <strain evidence="3 4">LMG 29739</strain>
    </source>
</reference>
<dbReference type="SUPFAM" id="SSF56003">
    <property type="entry name" value="Molybdenum cofactor-binding domain"/>
    <property type="match status" value="2"/>
</dbReference>
<feature type="domain" description="Aldehyde oxidase/xanthine dehydrogenase a/b hammerhead" evidence="2">
    <location>
        <begin position="291"/>
        <end position="371"/>
    </location>
</feature>
<evidence type="ECO:0000313" key="4">
    <source>
        <dbReference type="Proteomes" id="UP000494329"/>
    </source>
</evidence>
<dbReference type="InterPro" id="IPR008274">
    <property type="entry name" value="AldOxase/xan_DH_MoCoBD1"/>
</dbReference>
<evidence type="ECO:0000256" key="1">
    <source>
        <dbReference type="SAM" id="MobiDB-lite"/>
    </source>
</evidence>
<keyword evidence="3" id="KW-0560">Oxidoreductase</keyword>
<evidence type="ECO:0000313" key="3">
    <source>
        <dbReference type="EMBL" id="CAB3767969.1"/>
    </source>
</evidence>
<protein>
    <submittedName>
        <fullName evidence="3">Nicotinate dehydrogenase subunit B</fullName>
        <ecNumber evidence="3">1.17.2.1</ecNumber>
    </submittedName>
</protein>
<dbReference type="SMART" id="SM01008">
    <property type="entry name" value="Ald_Xan_dh_C"/>
    <property type="match status" value="1"/>
</dbReference>
<proteinExistence type="predicted"/>
<gene>
    <name evidence="3" type="primary">nicB</name>
    <name evidence="3" type="ORF">LMG29739_05204</name>
</gene>
<dbReference type="Gene3D" id="3.30.365.10">
    <property type="entry name" value="Aldehyde oxidase/xanthine dehydrogenase, molybdopterin binding domain"/>
    <property type="match status" value="4"/>
</dbReference>
<name>A0A6J5ENB4_9BURK</name>
<dbReference type="Pfam" id="PF02738">
    <property type="entry name" value="MoCoBD_1"/>
    <property type="match status" value="2"/>
</dbReference>
<dbReference type="RefSeq" id="WP_246270552.1">
    <property type="nucleotide sequence ID" value="NZ_CADIKF010000054.1"/>
</dbReference>
<feature type="region of interest" description="Disordered" evidence="1">
    <location>
        <begin position="1"/>
        <end position="75"/>
    </location>
</feature>
<dbReference type="AlphaFoldDB" id="A0A6J5ENB4"/>
<feature type="compositionally biased region" description="Basic and acidic residues" evidence="1">
    <location>
        <begin position="14"/>
        <end position="49"/>
    </location>
</feature>
<evidence type="ECO:0000259" key="2">
    <source>
        <dbReference type="SMART" id="SM01008"/>
    </source>
</evidence>
<dbReference type="EMBL" id="CADIKF010000054">
    <property type="protein sequence ID" value="CAB3767969.1"/>
    <property type="molecule type" value="Genomic_DNA"/>
</dbReference>
<dbReference type="PANTHER" id="PTHR47495:SF1">
    <property type="entry name" value="BLL3820 PROTEIN"/>
    <property type="match status" value="1"/>
</dbReference>
<dbReference type="InterPro" id="IPR000674">
    <property type="entry name" value="Ald_Oxase/Xan_DH_a/b"/>
</dbReference>
<dbReference type="PANTHER" id="PTHR47495">
    <property type="entry name" value="ALDEHYDE DEHYDROGENASE"/>
    <property type="match status" value="1"/>
</dbReference>
<organism evidence="3 4">
    <name type="scientific">Paraburkholderia solisilvae</name>
    <dbReference type="NCBI Taxonomy" id="624376"/>
    <lineage>
        <taxon>Bacteria</taxon>
        <taxon>Pseudomonadati</taxon>
        <taxon>Pseudomonadota</taxon>
        <taxon>Betaproteobacteria</taxon>
        <taxon>Burkholderiales</taxon>
        <taxon>Burkholderiaceae</taxon>
        <taxon>Paraburkholderia</taxon>
    </lineage>
</organism>
<dbReference type="InterPro" id="IPR037165">
    <property type="entry name" value="AldOxase/xan_DH_Mopterin-bd_sf"/>
</dbReference>
<accession>A0A6J5ENB4</accession>
<feature type="compositionally biased region" description="Basic and acidic residues" evidence="1">
    <location>
        <begin position="63"/>
        <end position="75"/>
    </location>
</feature>
<dbReference type="Pfam" id="PF20256">
    <property type="entry name" value="MoCoBD_2"/>
    <property type="match status" value="2"/>
</dbReference>
<dbReference type="InterPro" id="IPR046867">
    <property type="entry name" value="AldOxase/xan_DH_MoCoBD2"/>
</dbReference>